<dbReference type="AlphaFoldDB" id="A0A382E3J5"/>
<feature type="compositionally biased region" description="Polar residues" evidence="1">
    <location>
        <begin position="1"/>
        <end position="17"/>
    </location>
</feature>
<proteinExistence type="predicted"/>
<name>A0A382E3J5_9ZZZZ</name>
<evidence type="ECO:0000256" key="1">
    <source>
        <dbReference type="SAM" id="MobiDB-lite"/>
    </source>
</evidence>
<reference evidence="2" key="1">
    <citation type="submission" date="2018-05" db="EMBL/GenBank/DDBJ databases">
        <authorList>
            <person name="Lanie J.A."/>
            <person name="Ng W.-L."/>
            <person name="Kazmierczak K.M."/>
            <person name="Andrzejewski T.M."/>
            <person name="Davidsen T.M."/>
            <person name="Wayne K.J."/>
            <person name="Tettelin H."/>
            <person name="Glass J.I."/>
            <person name="Rusch D."/>
            <person name="Podicherti R."/>
            <person name="Tsui H.-C.T."/>
            <person name="Winkler M.E."/>
        </authorList>
    </citation>
    <scope>NUCLEOTIDE SEQUENCE</scope>
</reference>
<gene>
    <name evidence="2" type="ORF">METZ01_LOCUS197271</name>
</gene>
<feature type="region of interest" description="Disordered" evidence="1">
    <location>
        <begin position="1"/>
        <end position="23"/>
    </location>
</feature>
<sequence length="139" mass="15904">MSDKNSSITTTTSQGQPEDTDYAGTVDTVLGYTANSVIPRDSRGHIVFSSPDQIDPKHNECYAKLVMIERSKDNYHSKYFIKIGVDGQIFNPWGMFSEGTQGQFNKVLGKPEWNFTEVKEKCFEFYIKFLQSRNNAWLN</sequence>
<organism evidence="2">
    <name type="scientific">marine metagenome</name>
    <dbReference type="NCBI Taxonomy" id="408172"/>
    <lineage>
        <taxon>unclassified sequences</taxon>
        <taxon>metagenomes</taxon>
        <taxon>ecological metagenomes</taxon>
    </lineage>
</organism>
<evidence type="ECO:0000313" key="2">
    <source>
        <dbReference type="EMBL" id="SVB44417.1"/>
    </source>
</evidence>
<dbReference type="EMBL" id="UINC01042162">
    <property type="protein sequence ID" value="SVB44417.1"/>
    <property type="molecule type" value="Genomic_DNA"/>
</dbReference>
<accession>A0A382E3J5</accession>
<feature type="non-terminal residue" evidence="2">
    <location>
        <position position="139"/>
    </location>
</feature>
<protein>
    <submittedName>
        <fullName evidence="2">Uncharacterized protein</fullName>
    </submittedName>
</protein>